<sequence length="93" mass="10942">MPTMRKKFQSVCKSSHFILLLRKKSRKTTWRAEKRMPIKDTSLRTWSTRTTLGTKTELENELGTKTEWHSFFKGLQLSQSDTKPKYNTTKNSS</sequence>
<name>A0AAV6TUI6_9ARAC</name>
<evidence type="ECO:0000313" key="2">
    <source>
        <dbReference type="Proteomes" id="UP000827092"/>
    </source>
</evidence>
<organism evidence="1 2">
    <name type="scientific">Oedothorax gibbosus</name>
    <dbReference type="NCBI Taxonomy" id="931172"/>
    <lineage>
        <taxon>Eukaryota</taxon>
        <taxon>Metazoa</taxon>
        <taxon>Ecdysozoa</taxon>
        <taxon>Arthropoda</taxon>
        <taxon>Chelicerata</taxon>
        <taxon>Arachnida</taxon>
        <taxon>Araneae</taxon>
        <taxon>Araneomorphae</taxon>
        <taxon>Entelegynae</taxon>
        <taxon>Araneoidea</taxon>
        <taxon>Linyphiidae</taxon>
        <taxon>Erigoninae</taxon>
        <taxon>Oedothorax</taxon>
    </lineage>
</organism>
<proteinExistence type="predicted"/>
<evidence type="ECO:0000313" key="1">
    <source>
        <dbReference type="EMBL" id="KAG8175266.1"/>
    </source>
</evidence>
<reference evidence="1 2" key="1">
    <citation type="journal article" date="2022" name="Nat. Ecol. Evol.">
        <title>A masculinizing supergene underlies an exaggerated male reproductive morph in a spider.</title>
        <authorList>
            <person name="Hendrickx F."/>
            <person name="De Corte Z."/>
            <person name="Sonet G."/>
            <person name="Van Belleghem S.M."/>
            <person name="Kostlbacher S."/>
            <person name="Vangestel C."/>
        </authorList>
    </citation>
    <scope>NUCLEOTIDE SEQUENCE [LARGE SCALE GENOMIC DNA]</scope>
    <source>
        <strain evidence="1">W744_W776</strain>
    </source>
</reference>
<keyword evidence="2" id="KW-1185">Reference proteome</keyword>
<dbReference type="EMBL" id="JAFNEN010001042">
    <property type="protein sequence ID" value="KAG8175266.1"/>
    <property type="molecule type" value="Genomic_DNA"/>
</dbReference>
<accession>A0AAV6TUI6</accession>
<comment type="caution">
    <text evidence="1">The sequence shown here is derived from an EMBL/GenBank/DDBJ whole genome shotgun (WGS) entry which is preliminary data.</text>
</comment>
<protein>
    <submittedName>
        <fullName evidence="1">Uncharacterized protein</fullName>
    </submittedName>
</protein>
<dbReference type="Proteomes" id="UP000827092">
    <property type="component" value="Unassembled WGS sequence"/>
</dbReference>
<gene>
    <name evidence="1" type="ORF">JTE90_017815</name>
</gene>
<dbReference type="AlphaFoldDB" id="A0AAV6TUI6"/>